<feature type="non-terminal residue" evidence="2">
    <location>
        <position position="111"/>
    </location>
</feature>
<organism evidence="2 3">
    <name type="scientific">Coptotermes formosanus</name>
    <name type="common">Formosan subterranean termite</name>
    <dbReference type="NCBI Taxonomy" id="36987"/>
    <lineage>
        <taxon>Eukaryota</taxon>
        <taxon>Metazoa</taxon>
        <taxon>Ecdysozoa</taxon>
        <taxon>Arthropoda</taxon>
        <taxon>Hexapoda</taxon>
        <taxon>Insecta</taxon>
        <taxon>Pterygota</taxon>
        <taxon>Neoptera</taxon>
        <taxon>Polyneoptera</taxon>
        <taxon>Dictyoptera</taxon>
        <taxon>Blattodea</taxon>
        <taxon>Blattoidea</taxon>
        <taxon>Termitoidae</taxon>
        <taxon>Rhinotermitidae</taxon>
        <taxon>Coptotermes</taxon>
    </lineage>
</organism>
<sequence>SMEYDQACTRRPRVRTANREPDHTGWKGSCIVLYCRSPRKIQGGLAQGGGPDCLDASQQGRDAQFTDQRDPRQSPYMATAYPSSERERPGMLHVSDQHQRHEEASRLRRRS</sequence>
<reference evidence="3" key="1">
    <citation type="submission" date="2020-01" db="EMBL/GenBank/DDBJ databases">
        <title>Draft genome sequence of the Termite Coptotermes fromosanus.</title>
        <authorList>
            <person name="Itakura S."/>
            <person name="Yosikawa Y."/>
            <person name="Umezawa K."/>
        </authorList>
    </citation>
    <scope>NUCLEOTIDE SEQUENCE [LARGE SCALE GENOMIC DNA]</scope>
</reference>
<dbReference type="InParanoid" id="A0A6L2PH85"/>
<evidence type="ECO:0000313" key="2">
    <source>
        <dbReference type="EMBL" id="GFG31923.1"/>
    </source>
</evidence>
<accession>A0A6L2PH85</accession>
<comment type="caution">
    <text evidence="2">The sequence shown here is derived from an EMBL/GenBank/DDBJ whole genome shotgun (WGS) entry which is preliminary data.</text>
</comment>
<feature type="compositionally biased region" description="Basic and acidic residues" evidence="1">
    <location>
        <begin position="84"/>
        <end position="111"/>
    </location>
</feature>
<keyword evidence="3" id="KW-1185">Reference proteome</keyword>
<feature type="region of interest" description="Disordered" evidence="1">
    <location>
        <begin position="1"/>
        <end position="25"/>
    </location>
</feature>
<dbReference type="AlphaFoldDB" id="A0A6L2PH85"/>
<feature type="non-terminal residue" evidence="2">
    <location>
        <position position="1"/>
    </location>
</feature>
<dbReference type="Proteomes" id="UP000502823">
    <property type="component" value="Unassembled WGS sequence"/>
</dbReference>
<evidence type="ECO:0000256" key="1">
    <source>
        <dbReference type="SAM" id="MobiDB-lite"/>
    </source>
</evidence>
<proteinExistence type="predicted"/>
<evidence type="ECO:0000313" key="3">
    <source>
        <dbReference type="Proteomes" id="UP000502823"/>
    </source>
</evidence>
<feature type="region of interest" description="Disordered" evidence="1">
    <location>
        <begin position="44"/>
        <end position="111"/>
    </location>
</feature>
<gene>
    <name evidence="2" type="ORF">Cfor_11977</name>
</gene>
<protein>
    <submittedName>
        <fullName evidence="2">Uncharacterized protein</fullName>
    </submittedName>
</protein>
<name>A0A6L2PH85_COPFO</name>
<dbReference type="EMBL" id="BLKM01000341">
    <property type="protein sequence ID" value="GFG31923.1"/>
    <property type="molecule type" value="Genomic_DNA"/>
</dbReference>